<dbReference type="PANTHER" id="PTHR36582:SF2">
    <property type="entry name" value="ANTITOXIN PARD"/>
    <property type="match status" value="1"/>
</dbReference>
<comment type="function">
    <text evidence="4">Antitoxin component of a type II toxin-antitoxin (TA) system. Neutralizes the effect of toxin ParE.</text>
</comment>
<protein>
    <recommendedName>
        <fullName evidence="2">Antitoxin ParD</fullName>
    </recommendedName>
</protein>
<dbReference type="InterPro" id="IPR010985">
    <property type="entry name" value="Ribbon_hlx_hlx"/>
</dbReference>
<name>A0A370K4E0_9GAMM</name>
<comment type="similarity">
    <text evidence="1">Belongs to the ParD antitoxin family.</text>
</comment>
<gene>
    <name evidence="5" type="ORF">DVT68_16295</name>
</gene>
<dbReference type="Gene3D" id="6.10.10.120">
    <property type="entry name" value="Antitoxin ParD1-like"/>
    <property type="match status" value="1"/>
</dbReference>
<organism evidence="5 6">
    <name type="scientific">Dyella solisilvae</name>
    <dbReference type="NCBI Taxonomy" id="1920168"/>
    <lineage>
        <taxon>Bacteria</taxon>
        <taxon>Pseudomonadati</taxon>
        <taxon>Pseudomonadota</taxon>
        <taxon>Gammaproteobacteria</taxon>
        <taxon>Lysobacterales</taxon>
        <taxon>Rhodanobacteraceae</taxon>
        <taxon>Dyella</taxon>
    </lineage>
</organism>
<sequence length="103" mass="11636">MRIPMTRPTKQLSITLPIEMVDLIASKVRTGEYASESEVIRHGLRMLMAHDRAVENWLQSEVAVTYDTIKADPSKAISPADLRARLAKLRTWTTAHPRQGDPK</sequence>
<evidence type="ECO:0000256" key="3">
    <source>
        <dbReference type="ARBA" id="ARBA00022649"/>
    </source>
</evidence>
<evidence type="ECO:0000313" key="6">
    <source>
        <dbReference type="Proteomes" id="UP000254711"/>
    </source>
</evidence>
<dbReference type="InterPro" id="IPR022789">
    <property type="entry name" value="ParD"/>
</dbReference>
<dbReference type="GO" id="GO:0006355">
    <property type="term" value="P:regulation of DNA-templated transcription"/>
    <property type="evidence" value="ECO:0007669"/>
    <property type="project" value="InterPro"/>
</dbReference>
<dbReference type="Pfam" id="PF03693">
    <property type="entry name" value="ParD_antitoxin"/>
    <property type="match status" value="1"/>
</dbReference>
<evidence type="ECO:0000256" key="4">
    <source>
        <dbReference type="ARBA" id="ARBA00037106"/>
    </source>
</evidence>
<dbReference type="InterPro" id="IPR038296">
    <property type="entry name" value="ParD_sf"/>
</dbReference>
<dbReference type="SUPFAM" id="SSF47598">
    <property type="entry name" value="Ribbon-helix-helix"/>
    <property type="match status" value="1"/>
</dbReference>
<keyword evidence="3" id="KW-1277">Toxin-antitoxin system</keyword>
<dbReference type="Proteomes" id="UP000254711">
    <property type="component" value="Unassembled WGS sequence"/>
</dbReference>
<evidence type="ECO:0000256" key="2">
    <source>
        <dbReference type="ARBA" id="ARBA00017940"/>
    </source>
</evidence>
<reference evidence="5 6" key="1">
    <citation type="submission" date="2018-07" db="EMBL/GenBank/DDBJ databases">
        <title>Dyella solisilvae sp. nov., isolated from the pine and broad-leaved mixed forest soil.</title>
        <authorList>
            <person name="Gao Z."/>
            <person name="Qiu L."/>
        </authorList>
    </citation>
    <scope>NUCLEOTIDE SEQUENCE [LARGE SCALE GENOMIC DNA]</scope>
    <source>
        <strain evidence="5 6">DHG54</strain>
    </source>
</reference>
<proteinExistence type="inferred from homology"/>
<comment type="caution">
    <text evidence="5">The sequence shown here is derived from an EMBL/GenBank/DDBJ whole genome shotgun (WGS) entry which is preliminary data.</text>
</comment>
<dbReference type="OrthoDB" id="514770at2"/>
<accession>A0A370K4E0</accession>
<dbReference type="PANTHER" id="PTHR36582">
    <property type="entry name" value="ANTITOXIN PARD"/>
    <property type="match status" value="1"/>
</dbReference>
<evidence type="ECO:0000256" key="1">
    <source>
        <dbReference type="ARBA" id="ARBA00008580"/>
    </source>
</evidence>
<dbReference type="EMBL" id="QQSY01000005">
    <property type="protein sequence ID" value="RDI97516.1"/>
    <property type="molecule type" value="Genomic_DNA"/>
</dbReference>
<evidence type="ECO:0000313" key="5">
    <source>
        <dbReference type="EMBL" id="RDI97516.1"/>
    </source>
</evidence>
<keyword evidence="6" id="KW-1185">Reference proteome</keyword>
<dbReference type="AlphaFoldDB" id="A0A370K4E0"/>
<dbReference type="CDD" id="cd22231">
    <property type="entry name" value="RHH_NikR_HicB-like"/>
    <property type="match status" value="1"/>
</dbReference>